<keyword evidence="1" id="KW-0732">Signal</keyword>
<dbReference type="EMBL" id="NWSV01000008">
    <property type="protein sequence ID" value="PDT03344.1"/>
    <property type="molecule type" value="Genomic_DNA"/>
</dbReference>
<feature type="signal peptide" evidence="1">
    <location>
        <begin position="1"/>
        <end position="20"/>
    </location>
</feature>
<name>A0A2A6JBV9_9HYPH</name>
<accession>A0A2A6JBV9</accession>
<sequence length="127" mass="13597">MKAIIATLVFSCSVAWVSLAAAETVKILVAGGEVAPSNMGDQIMLTLTLASSKDLSKFTRRQVGTDIDVLVNKNVVSSPHIMDPLLFFGKPLQIPIPANATRTESKETIDKLVSGTSILELRSRDGQ</sequence>
<proteinExistence type="predicted"/>
<evidence type="ECO:0000313" key="2">
    <source>
        <dbReference type="EMBL" id="PDT03344.1"/>
    </source>
</evidence>
<dbReference type="Proteomes" id="UP000220768">
    <property type="component" value="Unassembled WGS sequence"/>
</dbReference>
<keyword evidence="3" id="KW-1185">Reference proteome</keyword>
<gene>
    <name evidence="2" type="ORF">CO666_14930</name>
</gene>
<organism evidence="2 3">
    <name type="scientific">Rhizobium chutanense</name>
    <dbReference type="NCBI Taxonomy" id="2035448"/>
    <lineage>
        <taxon>Bacteria</taxon>
        <taxon>Pseudomonadati</taxon>
        <taxon>Pseudomonadota</taxon>
        <taxon>Alphaproteobacteria</taxon>
        <taxon>Hyphomicrobiales</taxon>
        <taxon>Rhizobiaceae</taxon>
        <taxon>Rhizobium/Agrobacterium group</taxon>
        <taxon>Rhizobium</taxon>
    </lineage>
</organism>
<comment type="caution">
    <text evidence="2">The sequence shown here is derived from an EMBL/GenBank/DDBJ whole genome shotgun (WGS) entry which is preliminary data.</text>
</comment>
<reference evidence="2 3" key="1">
    <citation type="submission" date="2017-09" db="EMBL/GenBank/DDBJ databases">
        <title>Comparative genomics of rhizobia isolated from Phaseolus vulgaris in China.</title>
        <authorList>
            <person name="Tong W."/>
        </authorList>
    </citation>
    <scope>NUCLEOTIDE SEQUENCE [LARGE SCALE GENOMIC DNA]</scope>
    <source>
        <strain evidence="2 3">C5</strain>
    </source>
</reference>
<dbReference type="AlphaFoldDB" id="A0A2A6JBV9"/>
<feature type="chain" id="PRO_5012901945" evidence="1">
    <location>
        <begin position="21"/>
        <end position="127"/>
    </location>
</feature>
<evidence type="ECO:0000256" key="1">
    <source>
        <dbReference type="SAM" id="SignalP"/>
    </source>
</evidence>
<evidence type="ECO:0000313" key="3">
    <source>
        <dbReference type="Proteomes" id="UP000220768"/>
    </source>
</evidence>
<dbReference type="Gene3D" id="3.30.1360.200">
    <property type="match status" value="1"/>
</dbReference>
<protein>
    <submittedName>
        <fullName evidence="2">Uncharacterized protein</fullName>
    </submittedName>
</protein>